<name>A0ABW6SBY7_9NOCA</name>
<dbReference type="Gene3D" id="1.10.10.10">
    <property type="entry name" value="Winged helix-like DNA-binding domain superfamily/Winged helix DNA-binding domain"/>
    <property type="match status" value="1"/>
</dbReference>
<dbReference type="InterPro" id="IPR000524">
    <property type="entry name" value="Tscrpt_reg_HTH_GntR"/>
</dbReference>
<dbReference type="InterPro" id="IPR008920">
    <property type="entry name" value="TF_FadR/GntR_C"/>
</dbReference>
<dbReference type="PANTHER" id="PTHR43537">
    <property type="entry name" value="TRANSCRIPTIONAL REGULATOR, GNTR FAMILY"/>
    <property type="match status" value="1"/>
</dbReference>
<dbReference type="PROSITE" id="PS50949">
    <property type="entry name" value="HTH_GNTR"/>
    <property type="match status" value="1"/>
</dbReference>
<dbReference type="Pfam" id="PF07729">
    <property type="entry name" value="FCD"/>
    <property type="match status" value="1"/>
</dbReference>
<dbReference type="InterPro" id="IPR036388">
    <property type="entry name" value="WH-like_DNA-bd_sf"/>
</dbReference>
<dbReference type="InterPro" id="IPR011711">
    <property type="entry name" value="GntR_C"/>
</dbReference>
<evidence type="ECO:0000259" key="4">
    <source>
        <dbReference type="PROSITE" id="PS50949"/>
    </source>
</evidence>
<dbReference type="InterPro" id="IPR036390">
    <property type="entry name" value="WH_DNA-bd_sf"/>
</dbReference>
<comment type="caution">
    <text evidence="5">The sequence shown here is derived from an EMBL/GenBank/DDBJ whole genome shotgun (WGS) entry which is preliminary data.</text>
</comment>
<feature type="domain" description="HTH gntR-type" evidence="4">
    <location>
        <begin position="3"/>
        <end position="69"/>
    </location>
</feature>
<dbReference type="RefSeq" id="WP_387406581.1">
    <property type="nucleotide sequence ID" value="NZ_JBIAQY010000021.1"/>
</dbReference>
<keyword evidence="3" id="KW-0804">Transcription</keyword>
<dbReference type="Pfam" id="PF00392">
    <property type="entry name" value="GntR"/>
    <property type="match status" value="1"/>
</dbReference>
<dbReference type="SUPFAM" id="SSF48008">
    <property type="entry name" value="GntR ligand-binding domain-like"/>
    <property type="match status" value="1"/>
</dbReference>
<evidence type="ECO:0000313" key="6">
    <source>
        <dbReference type="Proteomes" id="UP001601992"/>
    </source>
</evidence>
<dbReference type="SMART" id="SM00895">
    <property type="entry name" value="FCD"/>
    <property type="match status" value="1"/>
</dbReference>
<keyword evidence="1" id="KW-0805">Transcription regulation</keyword>
<evidence type="ECO:0000256" key="2">
    <source>
        <dbReference type="ARBA" id="ARBA00023125"/>
    </source>
</evidence>
<accession>A0ABW6SBY7</accession>
<sequence>MNETGTTRAIAAIKQRILRGELLPNEQLRQEKLAAELGISRVPLREALLILANQGLLDRGGQGFVVARRSRAEFAQIHFMLDVLENELLRTVTWPDEETLEYLRSLNGKMKALIDVPEWFEIVELNHEFHRVLWDLSTENLISREVQRIWPLADTYIARGYSLPEQRRTAVEYHERIIAAIAARDGEALLALSSDHRRTTLASAEPAFI</sequence>
<organism evidence="5 6">
    <name type="scientific">Nocardia jiangxiensis</name>
    <dbReference type="NCBI Taxonomy" id="282685"/>
    <lineage>
        <taxon>Bacteria</taxon>
        <taxon>Bacillati</taxon>
        <taxon>Actinomycetota</taxon>
        <taxon>Actinomycetes</taxon>
        <taxon>Mycobacteriales</taxon>
        <taxon>Nocardiaceae</taxon>
        <taxon>Nocardia</taxon>
    </lineage>
</organism>
<dbReference type="PANTHER" id="PTHR43537:SF45">
    <property type="entry name" value="GNTR FAMILY REGULATORY PROTEIN"/>
    <property type="match status" value="1"/>
</dbReference>
<evidence type="ECO:0000313" key="5">
    <source>
        <dbReference type="EMBL" id="MFF3573805.1"/>
    </source>
</evidence>
<dbReference type="EMBL" id="JBIAQY010000021">
    <property type="protein sequence ID" value="MFF3573805.1"/>
    <property type="molecule type" value="Genomic_DNA"/>
</dbReference>
<keyword evidence="2" id="KW-0238">DNA-binding</keyword>
<gene>
    <name evidence="5" type="ORF">ACFYXQ_39220</name>
</gene>
<dbReference type="Gene3D" id="1.20.120.530">
    <property type="entry name" value="GntR ligand-binding domain-like"/>
    <property type="match status" value="1"/>
</dbReference>
<evidence type="ECO:0000256" key="3">
    <source>
        <dbReference type="ARBA" id="ARBA00023163"/>
    </source>
</evidence>
<protein>
    <submittedName>
        <fullName evidence="5">GntR family transcriptional regulator</fullName>
    </submittedName>
</protein>
<reference evidence="5 6" key="1">
    <citation type="submission" date="2024-10" db="EMBL/GenBank/DDBJ databases">
        <title>The Natural Products Discovery Center: Release of the First 8490 Sequenced Strains for Exploring Actinobacteria Biosynthetic Diversity.</title>
        <authorList>
            <person name="Kalkreuter E."/>
            <person name="Kautsar S.A."/>
            <person name="Yang D."/>
            <person name="Bader C.D."/>
            <person name="Teijaro C.N."/>
            <person name="Fluegel L."/>
            <person name="Davis C.M."/>
            <person name="Simpson J.R."/>
            <person name="Lauterbach L."/>
            <person name="Steele A.D."/>
            <person name="Gui C."/>
            <person name="Meng S."/>
            <person name="Li G."/>
            <person name="Viehrig K."/>
            <person name="Ye F."/>
            <person name="Su P."/>
            <person name="Kiefer A.F."/>
            <person name="Nichols A."/>
            <person name="Cepeda A.J."/>
            <person name="Yan W."/>
            <person name="Fan B."/>
            <person name="Jiang Y."/>
            <person name="Adhikari A."/>
            <person name="Zheng C.-J."/>
            <person name="Schuster L."/>
            <person name="Cowan T.M."/>
            <person name="Smanski M.J."/>
            <person name="Chevrette M.G."/>
            <person name="De Carvalho L.P.S."/>
            <person name="Shen B."/>
        </authorList>
    </citation>
    <scope>NUCLEOTIDE SEQUENCE [LARGE SCALE GENOMIC DNA]</scope>
    <source>
        <strain evidence="5 6">NPDC002593</strain>
    </source>
</reference>
<dbReference type="SUPFAM" id="SSF46785">
    <property type="entry name" value="Winged helix' DNA-binding domain"/>
    <property type="match status" value="1"/>
</dbReference>
<keyword evidence="6" id="KW-1185">Reference proteome</keyword>
<dbReference type="SMART" id="SM00345">
    <property type="entry name" value="HTH_GNTR"/>
    <property type="match status" value="1"/>
</dbReference>
<dbReference type="Proteomes" id="UP001601992">
    <property type="component" value="Unassembled WGS sequence"/>
</dbReference>
<evidence type="ECO:0000256" key="1">
    <source>
        <dbReference type="ARBA" id="ARBA00023015"/>
    </source>
</evidence>
<proteinExistence type="predicted"/>